<evidence type="ECO:0000313" key="1">
    <source>
        <dbReference type="EMBL" id="KAK8843177.1"/>
    </source>
</evidence>
<evidence type="ECO:0000313" key="2">
    <source>
        <dbReference type="Proteomes" id="UP001470230"/>
    </source>
</evidence>
<accession>A0ABR2HB88</accession>
<keyword evidence="2" id="KW-1185">Reference proteome</keyword>
<protein>
    <submittedName>
        <fullName evidence="1">Uncharacterized protein</fullName>
    </submittedName>
</protein>
<dbReference type="EMBL" id="JAPFFF010000036">
    <property type="protein sequence ID" value="KAK8843177.1"/>
    <property type="molecule type" value="Genomic_DNA"/>
</dbReference>
<sequence>MSDILLNVKDPTHSFNDVVSDPQIVKLYKSNDSVYAYFKSHYFELLDYSLGHHNSTYGYNSYEILILGDTDILEPILKSKIFFNRAIEIINSKNSESFLIGRLSHIMLTSFLFLPDLSINTFSFIIQLLQFSSNTSVLDLFANIVSKEDCFSKVQSWLLKIGFIDQIISELNSIDYEYVSNEQIQYFDVVYEKVFGLYFILRKCSLSSIFSDNLYCKDMIQILTKSFVNHPLYVENARWETILVLTTKKTSKIMLPIVPDVIEVIKKDVDVLPAYVVFAIEIVSKMMDFSAKAADIVFESRVLIDILNLVKKFCSCTELFKSFHKFIESFLKYTKKITQKMLQILLQFILDFAKTRENKVLAPFCIGFLELLIDAGERNKKILKAINHCEGCREFINGEYVECKKIVDANYGFDMELTDEQN</sequence>
<gene>
    <name evidence="1" type="ORF">M9Y10_025374</name>
</gene>
<dbReference type="Proteomes" id="UP001470230">
    <property type="component" value="Unassembled WGS sequence"/>
</dbReference>
<reference evidence="1 2" key="1">
    <citation type="submission" date="2024-04" db="EMBL/GenBank/DDBJ databases">
        <title>Tritrichomonas musculus Genome.</title>
        <authorList>
            <person name="Alves-Ferreira E."/>
            <person name="Grigg M."/>
            <person name="Lorenzi H."/>
            <person name="Galac M."/>
        </authorList>
    </citation>
    <scope>NUCLEOTIDE SEQUENCE [LARGE SCALE GENOMIC DNA]</scope>
    <source>
        <strain evidence="1 2">EAF2021</strain>
    </source>
</reference>
<proteinExistence type="predicted"/>
<comment type="caution">
    <text evidence="1">The sequence shown here is derived from an EMBL/GenBank/DDBJ whole genome shotgun (WGS) entry which is preliminary data.</text>
</comment>
<organism evidence="1 2">
    <name type="scientific">Tritrichomonas musculus</name>
    <dbReference type="NCBI Taxonomy" id="1915356"/>
    <lineage>
        <taxon>Eukaryota</taxon>
        <taxon>Metamonada</taxon>
        <taxon>Parabasalia</taxon>
        <taxon>Tritrichomonadida</taxon>
        <taxon>Tritrichomonadidae</taxon>
        <taxon>Tritrichomonas</taxon>
    </lineage>
</organism>
<name>A0ABR2HB88_9EUKA</name>